<protein>
    <submittedName>
        <fullName evidence="2">Cornifelin-like</fullName>
    </submittedName>
</protein>
<dbReference type="GeneID" id="111646977"/>
<dbReference type="RefSeq" id="XP_023252352.1">
    <property type="nucleotide sequence ID" value="XM_023396584.1"/>
</dbReference>
<accession>A0A3B4YR44</accession>
<dbReference type="InterPro" id="IPR006461">
    <property type="entry name" value="PLAC_motif_containing"/>
</dbReference>
<dbReference type="AlphaFoldDB" id="A0A3B4YR44"/>
<evidence type="ECO:0000313" key="3">
    <source>
        <dbReference type="Proteomes" id="UP000261360"/>
    </source>
</evidence>
<reference evidence="2" key="2">
    <citation type="submission" date="2025-09" db="UniProtKB">
        <authorList>
            <consortium name="Ensembl"/>
        </authorList>
    </citation>
    <scope>IDENTIFICATION</scope>
</reference>
<dbReference type="PANTHER" id="PTHR15907">
    <property type="entry name" value="DUF614 FAMILY PROTEIN-RELATED"/>
    <property type="match status" value="1"/>
</dbReference>
<organism evidence="2 3">
    <name type="scientific">Seriola lalandi dorsalis</name>
    <dbReference type="NCBI Taxonomy" id="1841481"/>
    <lineage>
        <taxon>Eukaryota</taxon>
        <taxon>Metazoa</taxon>
        <taxon>Chordata</taxon>
        <taxon>Craniata</taxon>
        <taxon>Vertebrata</taxon>
        <taxon>Euteleostomi</taxon>
        <taxon>Actinopterygii</taxon>
        <taxon>Neopterygii</taxon>
        <taxon>Teleostei</taxon>
        <taxon>Neoteleostei</taxon>
        <taxon>Acanthomorphata</taxon>
        <taxon>Carangaria</taxon>
        <taxon>Carangiformes</taxon>
        <taxon>Carangidae</taxon>
        <taxon>Seriola</taxon>
    </lineage>
</organism>
<dbReference type="Pfam" id="PF04749">
    <property type="entry name" value="PLAC8"/>
    <property type="match status" value="1"/>
</dbReference>
<dbReference type="KEGG" id="slal:111646977"/>
<keyword evidence="3" id="KW-1185">Reference proteome</keyword>
<dbReference type="NCBIfam" id="TIGR01571">
    <property type="entry name" value="A_thal_Cys_rich"/>
    <property type="match status" value="1"/>
</dbReference>
<dbReference type="GeneTree" id="ENSGT00940000163701"/>
<dbReference type="Proteomes" id="UP000261360">
    <property type="component" value="Unplaced"/>
</dbReference>
<reference evidence="2" key="1">
    <citation type="submission" date="2025-08" db="UniProtKB">
        <authorList>
            <consortium name="Ensembl"/>
        </authorList>
    </citation>
    <scope>IDENTIFICATION</scope>
</reference>
<dbReference type="OrthoDB" id="1045822at2759"/>
<sequence>MTTNLIINNQQPQPQPPTLVAVQSIQWSTGICDCFDDLQICCFGLWCCPCLTCTTSTNFGECFCLPLLDNIILCPIVAMSMRVAMRYHYKIQGDMGSDCVYAYFCNVCSWCQMAREIKRRRLTLAVLNPQQPYIGAQQMHIQPTVITSQPMISAIP</sequence>
<name>A0A3B4YR44_SERLL</name>
<evidence type="ECO:0000256" key="1">
    <source>
        <dbReference type="ARBA" id="ARBA00009024"/>
    </source>
</evidence>
<evidence type="ECO:0000313" key="2">
    <source>
        <dbReference type="Ensembl" id="ENSSLDP00000025219.1"/>
    </source>
</evidence>
<dbReference type="Ensembl" id="ENSSLDT00000026007.1">
    <property type="protein sequence ID" value="ENSSLDP00000025219.1"/>
    <property type="gene ID" value="ENSSLDG00000019623.1"/>
</dbReference>
<proteinExistence type="inferred from homology"/>
<comment type="similarity">
    <text evidence="1">Belongs to the cornifelin family.</text>
</comment>